<name>A0ABP0THT9_9BRYO</name>
<sequence length="119" mass="13275">MDVISGDVNGVSTMGTTFQGDLESGGGVNNSIVEKHQVNDMEREIRNLLAFTDEVVNHKTLCRVALETWQNNANLFGNRLDKMKKESRNNRNEIYQLVGFYSAFQGLLLTAVAQSSLLH</sequence>
<dbReference type="PANTHER" id="PTHR33287">
    <property type="entry name" value="OS03G0453550 PROTEIN"/>
    <property type="match status" value="1"/>
</dbReference>
<protein>
    <submittedName>
        <fullName evidence="1">Uncharacterized protein</fullName>
    </submittedName>
</protein>
<dbReference type="PANTHER" id="PTHR33287:SF11">
    <property type="entry name" value="OS03G0778400 PROTEIN"/>
    <property type="match status" value="1"/>
</dbReference>
<keyword evidence="2" id="KW-1185">Reference proteome</keyword>
<proteinExistence type="predicted"/>
<dbReference type="Proteomes" id="UP001497512">
    <property type="component" value="Chromosome 11"/>
</dbReference>
<organism evidence="1 2">
    <name type="scientific">Sphagnum troendelagicum</name>
    <dbReference type="NCBI Taxonomy" id="128251"/>
    <lineage>
        <taxon>Eukaryota</taxon>
        <taxon>Viridiplantae</taxon>
        <taxon>Streptophyta</taxon>
        <taxon>Embryophyta</taxon>
        <taxon>Bryophyta</taxon>
        <taxon>Sphagnophytina</taxon>
        <taxon>Sphagnopsida</taxon>
        <taxon>Sphagnales</taxon>
        <taxon>Sphagnaceae</taxon>
        <taxon>Sphagnum</taxon>
    </lineage>
</organism>
<evidence type="ECO:0000313" key="1">
    <source>
        <dbReference type="EMBL" id="CAK9197003.1"/>
    </source>
</evidence>
<evidence type="ECO:0000313" key="2">
    <source>
        <dbReference type="Proteomes" id="UP001497512"/>
    </source>
</evidence>
<accession>A0ABP0THT9</accession>
<dbReference type="EMBL" id="OZ019903">
    <property type="protein sequence ID" value="CAK9197003.1"/>
    <property type="molecule type" value="Genomic_DNA"/>
</dbReference>
<gene>
    <name evidence="1" type="ORF">CSSPTR1EN2_LOCUS3757</name>
</gene>
<reference evidence="1" key="1">
    <citation type="submission" date="2024-02" db="EMBL/GenBank/DDBJ databases">
        <authorList>
            <consortium name="ELIXIR-Norway"/>
            <consortium name="Elixir Norway"/>
        </authorList>
    </citation>
    <scope>NUCLEOTIDE SEQUENCE</scope>
</reference>